<dbReference type="SUPFAM" id="SSF63380">
    <property type="entry name" value="Riboflavin synthase domain-like"/>
    <property type="match status" value="1"/>
</dbReference>
<dbReference type="Pfam" id="PF00970">
    <property type="entry name" value="FAD_binding_6"/>
    <property type="match status" value="1"/>
</dbReference>
<dbReference type="PANTHER" id="PTHR47354:SF5">
    <property type="entry name" value="PROTEIN RFBI"/>
    <property type="match status" value="1"/>
</dbReference>
<dbReference type="InterPro" id="IPR050415">
    <property type="entry name" value="MRET"/>
</dbReference>
<feature type="domain" description="FAD-binding FR-type" evidence="1">
    <location>
        <begin position="57"/>
        <end position="157"/>
    </location>
</feature>
<dbReference type="eggNOG" id="COG1018">
    <property type="taxonomic scope" value="Bacteria"/>
</dbReference>
<dbReference type="PhylomeDB" id="Q7NGQ7"/>
<dbReference type="InterPro" id="IPR001433">
    <property type="entry name" value="OxRdtase_FAD/NAD-bd"/>
</dbReference>
<dbReference type="InterPro" id="IPR039261">
    <property type="entry name" value="FNR_nucleotide-bd"/>
</dbReference>
<evidence type="ECO:0000313" key="3">
    <source>
        <dbReference type="Proteomes" id="UP000000557"/>
    </source>
</evidence>
<dbReference type="PANTHER" id="PTHR47354">
    <property type="entry name" value="NADH OXIDOREDUCTASE HCR"/>
    <property type="match status" value="1"/>
</dbReference>
<gene>
    <name evidence="2" type="ordered locus">gll3111</name>
</gene>
<dbReference type="InParanoid" id="Q7NGQ7"/>
<dbReference type="SUPFAM" id="SSF52343">
    <property type="entry name" value="Ferredoxin reductase-like, C-terminal NADP-linked domain"/>
    <property type="match status" value="1"/>
</dbReference>
<dbReference type="InterPro" id="IPR008333">
    <property type="entry name" value="Cbr1-like_FAD-bd_dom"/>
</dbReference>
<evidence type="ECO:0000259" key="1">
    <source>
        <dbReference type="PROSITE" id="PS51384"/>
    </source>
</evidence>
<dbReference type="EMBL" id="BA000045">
    <property type="protein sequence ID" value="BAC91052.1"/>
    <property type="molecule type" value="Genomic_DNA"/>
</dbReference>
<dbReference type="CDD" id="cd00322">
    <property type="entry name" value="FNR_like"/>
    <property type="match status" value="1"/>
</dbReference>
<dbReference type="OrthoDB" id="581532at2"/>
<reference evidence="2 3" key="2">
    <citation type="journal article" date="2003" name="DNA Res.">
        <title>Complete genome structure of Gloeobacter violaceus PCC 7421, a cyanobacterium that lacks thylakoids (supplement).</title>
        <authorList>
            <person name="Nakamura Y."/>
            <person name="Kaneko T."/>
            <person name="Sato S."/>
            <person name="Mimuro M."/>
            <person name="Miyashita H."/>
            <person name="Tsuchiya T."/>
            <person name="Sasamoto S."/>
            <person name="Watanabe A."/>
            <person name="Kawashima K."/>
            <person name="Kishida Y."/>
            <person name="Kiyokawa C."/>
            <person name="Kohara M."/>
            <person name="Matsumoto M."/>
            <person name="Matsuno A."/>
            <person name="Nakazaki N."/>
            <person name="Shimpo S."/>
            <person name="Takeuchi C."/>
            <person name="Yamada M."/>
            <person name="Tabata S."/>
        </authorList>
    </citation>
    <scope>NUCLEOTIDE SEQUENCE [LARGE SCALE GENOMIC DNA]</scope>
    <source>
        <strain evidence="3">ATCC 29082 / PCC 7421</strain>
    </source>
</reference>
<dbReference type="GO" id="GO:0016491">
    <property type="term" value="F:oxidoreductase activity"/>
    <property type="evidence" value="ECO:0000318"/>
    <property type="project" value="GO_Central"/>
</dbReference>
<dbReference type="HOGENOM" id="CLU_962282_0_0_3"/>
<dbReference type="AlphaFoldDB" id="Q7NGQ7"/>
<proteinExistence type="predicted"/>
<dbReference type="PRINTS" id="PR00410">
    <property type="entry name" value="PHEHYDRXLASE"/>
</dbReference>
<accession>Q7NGQ7</accession>
<dbReference type="Gene3D" id="2.40.30.10">
    <property type="entry name" value="Translation factors"/>
    <property type="match status" value="1"/>
</dbReference>
<reference evidence="2 3" key="1">
    <citation type="journal article" date="2003" name="DNA Res.">
        <title>Complete genome structure of Gloeobacter violaceus PCC 7421, a cyanobacterium that lacks thylakoids.</title>
        <authorList>
            <person name="Nakamura Y."/>
            <person name="Kaneko T."/>
            <person name="Sato S."/>
            <person name="Mimuro M."/>
            <person name="Miyashita H."/>
            <person name="Tsuchiya T."/>
            <person name="Sasamoto S."/>
            <person name="Watanabe A."/>
            <person name="Kawashima K."/>
            <person name="Kishida Y."/>
            <person name="Kiyokawa C."/>
            <person name="Kohara M."/>
            <person name="Matsumoto M."/>
            <person name="Matsuno A."/>
            <person name="Nakazaki N."/>
            <person name="Shimpo S."/>
            <person name="Takeuchi C."/>
            <person name="Yamada M."/>
            <person name="Tabata S."/>
        </authorList>
    </citation>
    <scope>NUCLEOTIDE SEQUENCE [LARGE SCALE GENOMIC DNA]</scope>
    <source>
        <strain evidence="3">ATCC 29082 / PCC 7421</strain>
    </source>
</reference>
<sequence>MDNGAKRARTADLRNAIAALYQLSYSPRRAFSIFTQTPMGRQRPTPTRFCPMITIAPADYRANVLCTLQMTPTIWSIYLALEGETSFRFLPGQAVWPRFEREGRIFTKIYSIASSPALVPEIELCISRVGWASNFMCRLKPGDTIELRGPYGMMTLESVPERDVVYVAEGSGIAPIKSHIEWLFAQENPPNVWLFYGGNDPGEIAYHALWKDLAAHNLKFRYIPTVRTGAGEEFEPGSAEEAVAAFIKRPEALQVDICAVEDRVDEIKRALLEQGFDPAHLRTERFCSY</sequence>
<dbReference type="STRING" id="251221.gene:10760616"/>
<dbReference type="Proteomes" id="UP000000557">
    <property type="component" value="Chromosome"/>
</dbReference>
<organism evidence="2 3">
    <name type="scientific">Gloeobacter violaceus (strain ATCC 29082 / PCC 7421)</name>
    <dbReference type="NCBI Taxonomy" id="251221"/>
    <lineage>
        <taxon>Bacteria</taxon>
        <taxon>Bacillati</taxon>
        <taxon>Cyanobacteriota</taxon>
        <taxon>Cyanophyceae</taxon>
        <taxon>Gloeobacterales</taxon>
        <taxon>Gloeobacteraceae</taxon>
        <taxon>Gloeobacter</taxon>
    </lineage>
</organism>
<keyword evidence="3" id="KW-1185">Reference proteome</keyword>
<dbReference type="InterPro" id="IPR017938">
    <property type="entry name" value="Riboflavin_synthase-like_b-brl"/>
</dbReference>
<evidence type="ECO:0000313" key="2">
    <source>
        <dbReference type="EMBL" id="BAC91052.1"/>
    </source>
</evidence>
<name>Q7NGQ7_GLOVI</name>
<dbReference type="Gene3D" id="3.40.50.80">
    <property type="entry name" value="Nucleotide-binding domain of ferredoxin-NADP reductase (FNR) module"/>
    <property type="match status" value="1"/>
</dbReference>
<protein>
    <submittedName>
        <fullName evidence="2">Gll3111 protein</fullName>
    </submittedName>
</protein>
<dbReference type="Pfam" id="PF00175">
    <property type="entry name" value="NAD_binding_1"/>
    <property type="match status" value="1"/>
</dbReference>
<dbReference type="PROSITE" id="PS51384">
    <property type="entry name" value="FAD_FR"/>
    <property type="match status" value="1"/>
</dbReference>
<dbReference type="EnsemblBacteria" id="BAC91052">
    <property type="protein sequence ID" value="BAC91052"/>
    <property type="gene ID" value="BAC91052"/>
</dbReference>
<dbReference type="KEGG" id="gvi:gll3111"/>
<dbReference type="InterPro" id="IPR017927">
    <property type="entry name" value="FAD-bd_FR_type"/>
</dbReference>